<evidence type="ECO:0000256" key="1">
    <source>
        <dbReference type="SAM" id="MobiDB-lite"/>
    </source>
</evidence>
<protein>
    <submittedName>
        <fullName evidence="2">Transposase</fullName>
    </submittedName>
</protein>
<comment type="caution">
    <text evidence="2">The sequence shown here is derived from an EMBL/GenBank/DDBJ whole genome shotgun (WGS) entry which is preliminary data.</text>
</comment>
<feature type="region of interest" description="Disordered" evidence="1">
    <location>
        <begin position="1"/>
        <end position="40"/>
    </location>
</feature>
<keyword evidence="3" id="KW-1185">Reference proteome</keyword>
<name>A0ABX1SMK2_9PSEU</name>
<dbReference type="EMBL" id="JAAXLA010000116">
    <property type="protein sequence ID" value="NMI02038.1"/>
    <property type="molecule type" value="Genomic_DNA"/>
</dbReference>
<feature type="compositionally biased region" description="Polar residues" evidence="1">
    <location>
        <begin position="1"/>
        <end position="13"/>
    </location>
</feature>
<feature type="compositionally biased region" description="Pro residues" evidence="1">
    <location>
        <begin position="95"/>
        <end position="104"/>
    </location>
</feature>
<sequence length="117" mass="12865">MTQRRTARNSSCSLRHPVRARLTEVEQSAGQRPWLSSTSLRTDSNLQEGRHDLARHVFTAVAATYAAPSTRARKTRSALGLVLNCIALWNTISAAPPPETPADPNPDHRHQVGNFGE</sequence>
<reference evidence="2 3" key="1">
    <citation type="submission" date="2020-04" db="EMBL/GenBank/DDBJ databases">
        <authorList>
            <person name="Klaysubun C."/>
            <person name="Duangmal K."/>
            <person name="Lipun K."/>
        </authorList>
    </citation>
    <scope>NUCLEOTIDE SEQUENCE [LARGE SCALE GENOMIC DNA]</scope>
    <source>
        <strain evidence="2 3">K10HN5</strain>
    </source>
</reference>
<accession>A0ABX1SMK2</accession>
<dbReference type="Proteomes" id="UP000820669">
    <property type="component" value="Unassembled WGS sequence"/>
</dbReference>
<feature type="compositionally biased region" description="Polar residues" evidence="1">
    <location>
        <begin position="25"/>
        <end position="40"/>
    </location>
</feature>
<gene>
    <name evidence="2" type="ORF">HF526_32790</name>
</gene>
<evidence type="ECO:0000313" key="2">
    <source>
        <dbReference type="EMBL" id="NMI02038.1"/>
    </source>
</evidence>
<feature type="region of interest" description="Disordered" evidence="1">
    <location>
        <begin position="93"/>
        <end position="117"/>
    </location>
</feature>
<organism evidence="2 3">
    <name type="scientific">Pseudonocardia acidicola</name>
    <dbReference type="NCBI Taxonomy" id="2724939"/>
    <lineage>
        <taxon>Bacteria</taxon>
        <taxon>Bacillati</taxon>
        <taxon>Actinomycetota</taxon>
        <taxon>Actinomycetes</taxon>
        <taxon>Pseudonocardiales</taxon>
        <taxon>Pseudonocardiaceae</taxon>
        <taxon>Pseudonocardia</taxon>
    </lineage>
</organism>
<evidence type="ECO:0000313" key="3">
    <source>
        <dbReference type="Proteomes" id="UP000820669"/>
    </source>
</evidence>
<proteinExistence type="predicted"/>